<dbReference type="EMBL" id="AAZO01004420">
    <property type="status" value="NOT_ANNOTATED_CDS"/>
    <property type="molecule type" value="Genomic_DNA"/>
</dbReference>
<evidence type="ECO:0000313" key="5">
    <source>
        <dbReference type="Proteomes" id="UP000009046"/>
    </source>
</evidence>
<evidence type="ECO:0000256" key="1">
    <source>
        <dbReference type="SAM" id="Phobius"/>
    </source>
</evidence>
<dbReference type="SMART" id="SM00271">
    <property type="entry name" value="DnaJ"/>
    <property type="match status" value="1"/>
</dbReference>
<dbReference type="InterPro" id="IPR036869">
    <property type="entry name" value="J_dom_sf"/>
</dbReference>
<dbReference type="RefSeq" id="XP_002428374.1">
    <property type="nucleotide sequence ID" value="XM_002428329.1"/>
</dbReference>
<dbReference type="SUPFAM" id="SSF46565">
    <property type="entry name" value="Chaperone J-domain"/>
    <property type="match status" value="1"/>
</dbReference>
<dbReference type="VEuPathDB" id="VectorBase:PHUM377900"/>
<feature type="transmembrane region" description="Helical" evidence="1">
    <location>
        <begin position="378"/>
        <end position="403"/>
    </location>
</feature>
<evidence type="ECO:0000313" key="3">
    <source>
        <dbReference type="EMBL" id="EEB15636.1"/>
    </source>
</evidence>
<dbReference type="GO" id="GO:0007032">
    <property type="term" value="P:endosome organization"/>
    <property type="evidence" value="ECO:0007669"/>
    <property type="project" value="InterPro"/>
</dbReference>
<dbReference type="HOGENOM" id="CLU_001238_1_0_1"/>
<dbReference type="PROSITE" id="PS50076">
    <property type="entry name" value="DNAJ_2"/>
    <property type="match status" value="1"/>
</dbReference>
<protein>
    <recommendedName>
        <fullName evidence="2">J domain-containing protein</fullName>
    </recommendedName>
</protein>
<dbReference type="InParanoid" id="E0VQI0"/>
<dbReference type="GO" id="GO:2000641">
    <property type="term" value="P:regulation of early endosome to late endosome transport"/>
    <property type="evidence" value="ECO:0007669"/>
    <property type="project" value="InterPro"/>
</dbReference>
<reference evidence="3" key="2">
    <citation type="submission" date="2007-04" db="EMBL/GenBank/DDBJ databases">
        <title>The genome of the human body louse.</title>
        <authorList>
            <consortium name="The Human Body Louse Genome Consortium"/>
            <person name="Kirkness E."/>
            <person name="Walenz B."/>
            <person name="Hass B."/>
            <person name="Bruggner R."/>
            <person name="Strausberg R."/>
        </authorList>
    </citation>
    <scope>NUCLEOTIDE SEQUENCE</scope>
    <source>
        <strain evidence="3">USDA</strain>
    </source>
</reference>
<dbReference type="CDD" id="cd06257">
    <property type="entry name" value="DnaJ"/>
    <property type="match status" value="1"/>
</dbReference>
<dbReference type="GeneID" id="8240275"/>
<reference evidence="4" key="3">
    <citation type="submission" date="2020-05" db="UniProtKB">
        <authorList>
            <consortium name="EnsemblMetazoa"/>
        </authorList>
    </citation>
    <scope>IDENTIFICATION</scope>
    <source>
        <strain evidence="4">USDA</strain>
    </source>
</reference>
<dbReference type="FunCoup" id="E0VQI0">
    <property type="interactions" value="1605"/>
</dbReference>
<dbReference type="EnsemblMetazoa" id="PHUM377900-RA">
    <property type="protein sequence ID" value="PHUM377900-PA"/>
    <property type="gene ID" value="PHUM377900"/>
</dbReference>
<evidence type="ECO:0000259" key="2">
    <source>
        <dbReference type="PROSITE" id="PS50076"/>
    </source>
</evidence>
<organism>
    <name type="scientific">Pediculus humanus subsp. corporis</name>
    <name type="common">Body louse</name>
    <dbReference type="NCBI Taxonomy" id="121224"/>
    <lineage>
        <taxon>Eukaryota</taxon>
        <taxon>Metazoa</taxon>
        <taxon>Ecdysozoa</taxon>
        <taxon>Arthropoda</taxon>
        <taxon>Hexapoda</taxon>
        <taxon>Insecta</taxon>
        <taxon>Pterygota</taxon>
        <taxon>Neoptera</taxon>
        <taxon>Paraneoptera</taxon>
        <taxon>Psocodea</taxon>
        <taxon>Troctomorpha</taxon>
        <taxon>Phthiraptera</taxon>
        <taxon>Anoplura</taxon>
        <taxon>Pediculidae</taxon>
        <taxon>Pediculus</taxon>
    </lineage>
</organism>
<dbReference type="GO" id="GO:0010008">
    <property type="term" value="C:endosome membrane"/>
    <property type="evidence" value="ECO:0007669"/>
    <property type="project" value="TreeGrafter"/>
</dbReference>
<evidence type="ECO:0000313" key="4">
    <source>
        <dbReference type="EnsemblMetazoa" id="PHUM377900-PA"/>
    </source>
</evidence>
<dbReference type="Pfam" id="PF19432">
    <property type="entry name" value="RME-8_N"/>
    <property type="match status" value="1"/>
</dbReference>
<dbReference type="PANTHER" id="PTHR36983">
    <property type="entry name" value="DNAJ HOMOLOG SUBFAMILY C MEMBER 13"/>
    <property type="match status" value="1"/>
</dbReference>
<dbReference type="Proteomes" id="UP000009046">
    <property type="component" value="Unassembled WGS sequence"/>
</dbReference>
<reference evidence="3" key="1">
    <citation type="submission" date="2007-04" db="EMBL/GenBank/DDBJ databases">
        <title>Annotation of Pediculus humanus corporis strain USDA.</title>
        <authorList>
            <person name="Kirkness E."/>
            <person name="Hannick L."/>
            <person name="Hass B."/>
            <person name="Bruggner R."/>
            <person name="Lawson D."/>
            <person name="Bidwell S."/>
            <person name="Joardar V."/>
            <person name="Caler E."/>
            <person name="Walenz B."/>
            <person name="Inman J."/>
            <person name="Schobel S."/>
            <person name="Galinsky K."/>
            <person name="Amedeo P."/>
            <person name="Strausberg R."/>
        </authorList>
    </citation>
    <scope>NUCLEOTIDE SEQUENCE</scope>
    <source>
        <strain evidence="3">USDA</strain>
    </source>
</reference>
<dbReference type="Gene3D" id="1.10.287.110">
    <property type="entry name" value="DnaJ domain"/>
    <property type="match status" value="1"/>
</dbReference>
<dbReference type="CTD" id="8240275"/>
<dbReference type="InterPro" id="IPR011989">
    <property type="entry name" value="ARM-like"/>
</dbReference>
<feature type="transmembrane region" description="Helical" evidence="1">
    <location>
        <begin position="410"/>
        <end position="428"/>
    </location>
</feature>
<dbReference type="InterPro" id="IPR001623">
    <property type="entry name" value="DnaJ_domain"/>
</dbReference>
<feature type="domain" description="J" evidence="2">
    <location>
        <begin position="595"/>
        <end position="677"/>
    </location>
</feature>
<dbReference type="OrthoDB" id="69656at2759"/>
<dbReference type="InterPro" id="IPR025640">
    <property type="entry name" value="GYF_2"/>
</dbReference>
<sequence>MAQEHFDKNRKGPQRVALEKQLKVIEKHLDNMLQHWGATLGLEKKSKDKEKKEKPVVLRRRRERVKSVANWPLFYYKFGQDHALPSLIWNHKTRDELKDALETEIRNFNADRELSGNAMVSWNHHEFEVNYPCLANEVKVGEYYLRILLESDEKNQNQISHSYEFFNILYHRFLLTSKPEMKSMCLQAMAIVYSRHFKDIGLFSDTKYIIGMLDKCTDKMERDRLIIFIEKLLLDKRNIKDIMDANGVRILVDLLTLAHLHTSRRDNEKEWHYQLSGETKGPISFHELKNLWAADSLNAKTKCWAMGMDGWRTVQNVSQLKWVLLAKGTSVLNEGDLGATILNILIKMCEHYPSRDIDDAIIRPLPRVKKILSDSTCLLHIVQLLLTFDPVIVEKVAILLYLVMKDNSQITTIYLTGVFYFILMYNGSNVLPIARFLKLTHMVQAVKNDDPSASEILQRSILGPLLPEAMLSYLENHGPEKFAQIFLGEFDTPEVIWNREMRQLLIQKLAMHVADFSPRLRSNTRAPYQYCTIPAIRYPQLENELFCNIFYLRHLCDNVRFPNWPIKEPVKLLKDVLDTWKNEVEKKPPVMSLDDAYEILGLSKGICHEESKVRKAYYRLAQMFHPDKNPEGRSNFEKVTQAYEFLCSRSSWCGVGPNPDNIVLVLKTQTILFDRYSAELEPYKYAGYPQLIKTIQLETSDDNLFSKSSPLLSAASELAYHTVRCSSLNAEELRRERGLDVLLDAYSRCVSVLSKSSKPNEVAVQVCTHITRCYSVAGRFQACRDKMVEMPQLIKDLCRILHFKHLTKLCLAATECVGSLAVDSILQMQLLQAGCLWHLLLFMFNYDYTLEEGGVERTEDANQQEVANKLAKLAIFACARMGGYLKDEFESPQNELARKTFENLITPYVARQLANNNPEKVLKLLNSNSQNPYLLWDNSTRAQLLEYLEDRATNKLNFECSDVSCGSDFMCTSYLNELKVGDIYLRIYNEQSNFPLDDPKKFVIDLLIFLKGKYYELKKAKGSLISENEECVKQSVTALTSLKNVIINNAGVEVHCIGNYKLLFSLLNIDDFPVVQKCTIDVIYCTTKNHDCVKDIGSSQILGHLLILLFTISDTDSQLIVLNVLYDLMSTTTLVKEAIIKGGLLYVLHIFCNSSHIDLREKSAEIITRMAADKLVGPKARLLVSRILPPIFLDAMKESTQAAIHMFDGNHENPELIWDAELRKTISSFVCSLYQNFFEMQKQNLNAEWTPPDDKTLSTICPNEIVVAGIYLRLFVANPGWTVRRPKEFLIELMDTCLLLMSKEKPDVNVLELSTNALVALLQAQPALSGLIPSLGHVPRLLQQMTQLKSSATSRAVVLILHQLALNEECVLAIGQTDCILPLKKAMQTRKDILGVACEALNRLFSINSNQLVRQALESDLVSYLLELLDSNLEVENPAMTKAQIVKALKAMAKSVLYGERVLNILEKSRVWAEYKDQKHDLFITNTTHGGYLTGGVSTTAGYLTQSPTTLISEGPPPVDKEDCIPNKSVFLD</sequence>
<dbReference type="EMBL" id="DS235430">
    <property type="protein sequence ID" value="EEB15636.1"/>
    <property type="molecule type" value="Genomic_DNA"/>
</dbReference>
<dbReference type="STRING" id="121224.E0VQI0"/>
<keyword evidence="5" id="KW-1185">Reference proteome</keyword>
<accession>E0VQI0</accession>
<dbReference type="InterPro" id="IPR016024">
    <property type="entry name" value="ARM-type_fold"/>
</dbReference>
<name>E0VQI0_PEDHC</name>
<dbReference type="PANTHER" id="PTHR36983:SF2">
    <property type="entry name" value="DNAJ HOMOLOG SUBFAMILY C MEMBER 13"/>
    <property type="match status" value="1"/>
</dbReference>
<keyword evidence="1" id="KW-0472">Membrane</keyword>
<proteinExistence type="predicted"/>
<dbReference type="KEGG" id="phu:Phum_PHUM377900"/>
<keyword evidence="1" id="KW-0812">Transmembrane</keyword>
<dbReference type="Pfam" id="PF14237">
    <property type="entry name" value="GYF_2"/>
    <property type="match status" value="1"/>
</dbReference>
<dbReference type="OMA" id="ICHEESK"/>
<dbReference type="Gene3D" id="1.25.10.10">
    <property type="entry name" value="Leucine-rich Repeat Variant"/>
    <property type="match status" value="2"/>
</dbReference>
<dbReference type="EMBL" id="AAZO01004421">
    <property type="status" value="NOT_ANNOTATED_CDS"/>
    <property type="molecule type" value="Genomic_DNA"/>
</dbReference>
<dbReference type="eggNOG" id="KOG1789">
    <property type="taxonomic scope" value="Eukaryota"/>
</dbReference>
<dbReference type="InterPro" id="IPR045802">
    <property type="entry name" value="GRV2/DNAJC13_N"/>
</dbReference>
<dbReference type="Pfam" id="PF00226">
    <property type="entry name" value="DnaJ"/>
    <property type="match status" value="1"/>
</dbReference>
<keyword evidence="1" id="KW-1133">Transmembrane helix</keyword>
<gene>
    <name evidence="4" type="primary">8240275</name>
    <name evidence="3" type="ORF">Phum_PHUM377900</name>
</gene>
<dbReference type="FunFam" id="1.10.287.110:FF:000007">
    <property type="entry name" value="DnaJ (Hsp40) homolog, subfamily C, member 13"/>
    <property type="match status" value="1"/>
</dbReference>
<dbReference type="GO" id="GO:0006898">
    <property type="term" value="P:receptor-mediated endocytosis"/>
    <property type="evidence" value="ECO:0007669"/>
    <property type="project" value="TreeGrafter"/>
</dbReference>
<dbReference type="SUPFAM" id="SSF48371">
    <property type="entry name" value="ARM repeat"/>
    <property type="match status" value="2"/>
</dbReference>
<dbReference type="InterPro" id="IPR044978">
    <property type="entry name" value="GRV2/DNAJC13"/>
</dbReference>